<dbReference type="KEGG" id="sxi:SXIM_46760"/>
<accession>A0A0F7FZH8</accession>
<protein>
    <submittedName>
        <fullName evidence="7">Cysteine dioxygenase</fullName>
    </submittedName>
</protein>
<evidence type="ECO:0000256" key="5">
    <source>
        <dbReference type="ARBA" id="ARBA00023004"/>
    </source>
</evidence>
<evidence type="ECO:0000313" key="7">
    <source>
        <dbReference type="EMBL" id="AKG46060.1"/>
    </source>
</evidence>
<dbReference type="Proteomes" id="UP000034034">
    <property type="component" value="Chromosome"/>
</dbReference>
<dbReference type="PANTHER" id="PTHR12918:SF1">
    <property type="entry name" value="CYSTEINE DIOXYGENASE TYPE 1"/>
    <property type="match status" value="1"/>
</dbReference>
<evidence type="ECO:0000256" key="3">
    <source>
        <dbReference type="ARBA" id="ARBA00022964"/>
    </source>
</evidence>
<keyword evidence="4" id="KW-0560">Oxidoreductase</keyword>
<dbReference type="HOGENOM" id="CLU_102185_0_1_11"/>
<dbReference type="PANTHER" id="PTHR12918">
    <property type="entry name" value="CYSTEINE DIOXYGENASE"/>
    <property type="match status" value="1"/>
</dbReference>
<reference evidence="7" key="1">
    <citation type="submission" date="2019-08" db="EMBL/GenBank/DDBJ databases">
        <title>Complete genome sequence of a mangrove-derived Streptomyces xiamenensis.</title>
        <authorList>
            <person name="Xu J."/>
        </authorList>
    </citation>
    <scope>NUCLEOTIDE SEQUENCE</scope>
    <source>
        <strain evidence="7">318</strain>
    </source>
</reference>
<name>A0A0F7FZH8_9ACTN</name>
<evidence type="ECO:0000256" key="6">
    <source>
        <dbReference type="PIRSR" id="PIRSR610300-51"/>
    </source>
</evidence>
<dbReference type="GO" id="GO:0016702">
    <property type="term" value="F:oxidoreductase activity, acting on single donors with incorporation of molecular oxygen, incorporation of two atoms of oxygen"/>
    <property type="evidence" value="ECO:0007669"/>
    <property type="project" value="InterPro"/>
</dbReference>
<dbReference type="Gene3D" id="2.60.120.10">
    <property type="entry name" value="Jelly Rolls"/>
    <property type="match status" value="1"/>
</dbReference>
<dbReference type="AlphaFoldDB" id="A0A0F7FZH8"/>
<dbReference type="Pfam" id="PF05995">
    <property type="entry name" value="CDO_I"/>
    <property type="match status" value="1"/>
</dbReference>
<evidence type="ECO:0000256" key="1">
    <source>
        <dbReference type="ARBA" id="ARBA00006622"/>
    </source>
</evidence>
<keyword evidence="5 6" id="KW-0408">Iron</keyword>
<keyword evidence="2 6" id="KW-0479">Metal-binding</keyword>
<evidence type="ECO:0000313" key="8">
    <source>
        <dbReference type="Proteomes" id="UP000034034"/>
    </source>
</evidence>
<dbReference type="STRING" id="408015.SXIM_46760"/>
<gene>
    <name evidence="7" type="ORF">SXIM_46760</name>
</gene>
<dbReference type="SUPFAM" id="SSF51182">
    <property type="entry name" value="RmlC-like cupins"/>
    <property type="match status" value="1"/>
</dbReference>
<dbReference type="PATRIC" id="fig|408015.6.peg.4733"/>
<feature type="binding site" evidence="6">
    <location>
        <position position="77"/>
    </location>
    <ligand>
        <name>Fe cation</name>
        <dbReference type="ChEBI" id="CHEBI:24875"/>
        <note>catalytic</note>
    </ligand>
</feature>
<proteinExistence type="inferred from homology"/>
<feature type="binding site" evidence="6">
    <location>
        <position position="75"/>
    </location>
    <ligand>
        <name>Fe cation</name>
        <dbReference type="ChEBI" id="CHEBI:24875"/>
        <note>catalytic</note>
    </ligand>
</feature>
<dbReference type="EMBL" id="CP009922">
    <property type="protein sequence ID" value="AKG46060.1"/>
    <property type="molecule type" value="Genomic_DNA"/>
</dbReference>
<dbReference type="InterPro" id="IPR011051">
    <property type="entry name" value="RmlC_Cupin_sf"/>
</dbReference>
<dbReference type="InterPro" id="IPR014710">
    <property type="entry name" value="RmlC-like_jellyroll"/>
</dbReference>
<dbReference type="GO" id="GO:0008198">
    <property type="term" value="F:ferrous iron binding"/>
    <property type="evidence" value="ECO:0007669"/>
    <property type="project" value="TreeGrafter"/>
</dbReference>
<evidence type="ECO:0000256" key="4">
    <source>
        <dbReference type="ARBA" id="ARBA00023002"/>
    </source>
</evidence>
<keyword evidence="3 7" id="KW-0223">Dioxygenase</keyword>
<organism evidence="7 8">
    <name type="scientific">Streptomyces xiamenensis</name>
    <dbReference type="NCBI Taxonomy" id="408015"/>
    <lineage>
        <taxon>Bacteria</taxon>
        <taxon>Bacillati</taxon>
        <taxon>Actinomycetota</taxon>
        <taxon>Actinomycetes</taxon>
        <taxon>Kitasatosporales</taxon>
        <taxon>Streptomycetaceae</taxon>
        <taxon>Streptomyces</taxon>
    </lineage>
</organism>
<sequence length="160" mass="17590">MSVFSAPPRSSAATEVPFSPARLAETVRRVAARPESWRALARFTSPERWYHRLHRAEGYEVWLLTWLPGQGTEIHDHGGSAGAFTVVEGTLSEETFPGARRLPVGGLRSFGPRHVHRVSNRGTEPALSVHAYGPALASQNYYRLGADGALLLDRTDTIDD</sequence>
<keyword evidence="8" id="KW-1185">Reference proteome</keyword>
<evidence type="ECO:0000256" key="2">
    <source>
        <dbReference type="ARBA" id="ARBA00022723"/>
    </source>
</evidence>
<dbReference type="CDD" id="cd10548">
    <property type="entry name" value="cupin_CDO"/>
    <property type="match status" value="1"/>
</dbReference>
<dbReference type="RefSeq" id="WP_030730515.1">
    <property type="nucleotide sequence ID" value="NZ_CP009922.3"/>
</dbReference>
<dbReference type="InterPro" id="IPR010300">
    <property type="entry name" value="CDO_1"/>
</dbReference>
<feature type="binding site" evidence="6">
    <location>
        <position position="116"/>
    </location>
    <ligand>
        <name>Fe cation</name>
        <dbReference type="ChEBI" id="CHEBI:24875"/>
        <note>catalytic</note>
    </ligand>
</feature>
<comment type="similarity">
    <text evidence="1">Belongs to the cysteine dioxygenase family.</text>
</comment>